<evidence type="ECO:0000256" key="1">
    <source>
        <dbReference type="SAM" id="MobiDB-lite"/>
    </source>
</evidence>
<sequence length="127" mass="14133">MAASNDHHCPRYAFPDAGMLSATQHSDHPLASSGMAASFRVFTESMARMQLAELEMLKSREATLREAHKRRTESEAEMTRLMLQTQLQIASLLRLTTRKRKRVDDGGQADKPAVSSSTSIIISDPFL</sequence>
<proteinExistence type="predicted"/>
<reference evidence="2" key="2">
    <citation type="journal article" date="2023" name="Plants (Basel)">
        <title>Annotation of the Turnera subulata (Passifloraceae) Draft Genome Reveals the S-Locus Evolved after the Divergence of Turneroideae from Passifloroideae in a Stepwise Manner.</title>
        <authorList>
            <person name="Henning P.M."/>
            <person name="Roalson E.H."/>
            <person name="Mir W."/>
            <person name="McCubbin A.G."/>
            <person name="Shore J.S."/>
        </authorList>
    </citation>
    <scope>NUCLEOTIDE SEQUENCE</scope>
    <source>
        <strain evidence="2">F60SS</strain>
    </source>
</reference>
<evidence type="ECO:0000313" key="2">
    <source>
        <dbReference type="EMBL" id="KAJ4842750.1"/>
    </source>
</evidence>
<gene>
    <name evidence="2" type="ORF">Tsubulata_013371</name>
</gene>
<feature type="region of interest" description="Disordered" evidence="1">
    <location>
        <begin position="99"/>
        <end position="127"/>
    </location>
</feature>
<name>A0A9Q0G5G6_9ROSI</name>
<comment type="caution">
    <text evidence="2">The sequence shown here is derived from an EMBL/GenBank/DDBJ whole genome shotgun (WGS) entry which is preliminary data.</text>
</comment>
<protein>
    <submittedName>
        <fullName evidence="2">Uncharacterized protein</fullName>
    </submittedName>
</protein>
<reference evidence="2" key="1">
    <citation type="submission" date="2022-02" db="EMBL/GenBank/DDBJ databases">
        <authorList>
            <person name="Henning P.M."/>
            <person name="McCubbin A.G."/>
            <person name="Shore J.S."/>
        </authorList>
    </citation>
    <scope>NUCLEOTIDE SEQUENCE</scope>
    <source>
        <strain evidence="2">F60SS</strain>
        <tissue evidence="2">Leaves</tissue>
    </source>
</reference>
<organism evidence="2 3">
    <name type="scientific">Turnera subulata</name>
    <dbReference type="NCBI Taxonomy" id="218843"/>
    <lineage>
        <taxon>Eukaryota</taxon>
        <taxon>Viridiplantae</taxon>
        <taxon>Streptophyta</taxon>
        <taxon>Embryophyta</taxon>
        <taxon>Tracheophyta</taxon>
        <taxon>Spermatophyta</taxon>
        <taxon>Magnoliopsida</taxon>
        <taxon>eudicotyledons</taxon>
        <taxon>Gunneridae</taxon>
        <taxon>Pentapetalae</taxon>
        <taxon>rosids</taxon>
        <taxon>fabids</taxon>
        <taxon>Malpighiales</taxon>
        <taxon>Passifloraceae</taxon>
        <taxon>Turnera</taxon>
    </lineage>
</organism>
<dbReference type="AlphaFoldDB" id="A0A9Q0G5G6"/>
<dbReference type="OrthoDB" id="1729514at2759"/>
<dbReference type="EMBL" id="JAKUCV010002406">
    <property type="protein sequence ID" value="KAJ4842750.1"/>
    <property type="molecule type" value="Genomic_DNA"/>
</dbReference>
<evidence type="ECO:0000313" key="3">
    <source>
        <dbReference type="Proteomes" id="UP001141552"/>
    </source>
</evidence>
<keyword evidence="3" id="KW-1185">Reference proteome</keyword>
<accession>A0A9Q0G5G6</accession>
<dbReference type="Proteomes" id="UP001141552">
    <property type="component" value="Unassembled WGS sequence"/>
</dbReference>